<dbReference type="InterPro" id="IPR001452">
    <property type="entry name" value="SH3_domain"/>
</dbReference>
<gene>
    <name evidence="3" type="ORF">SAMN04489812_1732</name>
</gene>
<proteinExistence type="predicted"/>
<dbReference type="Pfam" id="PF07653">
    <property type="entry name" value="SH3_2"/>
    <property type="match status" value="1"/>
</dbReference>
<dbReference type="OrthoDB" id="1030757at2"/>
<dbReference type="CDD" id="cd00174">
    <property type="entry name" value="SH3"/>
    <property type="match status" value="1"/>
</dbReference>
<protein>
    <submittedName>
        <fullName evidence="3">SH3 domain-containing protein</fullName>
    </submittedName>
</protein>
<evidence type="ECO:0000313" key="3">
    <source>
        <dbReference type="EMBL" id="SDS37950.1"/>
    </source>
</evidence>
<dbReference type="Gene3D" id="2.30.30.40">
    <property type="entry name" value="SH3 Domains"/>
    <property type="match status" value="1"/>
</dbReference>
<dbReference type="PROSITE" id="PS50002">
    <property type="entry name" value="SH3"/>
    <property type="match status" value="1"/>
</dbReference>
<dbReference type="STRING" id="630515.SAMN04489812_1732"/>
<dbReference type="SUPFAM" id="SSF50044">
    <property type="entry name" value="SH3-domain"/>
    <property type="match status" value="1"/>
</dbReference>
<evidence type="ECO:0000256" key="1">
    <source>
        <dbReference type="ARBA" id="ARBA00022443"/>
    </source>
</evidence>
<sequence length="114" mass="12300">MKTAVVARAHQIPTRLPIQLEVGDHVQVGERDSEWPEFVFVSATHGTGWVPARHLSAGSGSAVVTTPYDTAELPTHAGDVLEVLAEDAQSGWVWCRTANGREGWVPCKTLETPA</sequence>
<keyword evidence="1" id="KW-0728">SH3 domain</keyword>
<accession>A0A1H1RQI7</accession>
<feature type="domain" description="SH3" evidence="2">
    <location>
        <begin position="57"/>
        <end position="114"/>
    </location>
</feature>
<organism evidence="3 4">
    <name type="scientific">Microlunatus soli</name>
    <dbReference type="NCBI Taxonomy" id="630515"/>
    <lineage>
        <taxon>Bacteria</taxon>
        <taxon>Bacillati</taxon>
        <taxon>Actinomycetota</taxon>
        <taxon>Actinomycetes</taxon>
        <taxon>Propionibacteriales</taxon>
        <taxon>Propionibacteriaceae</taxon>
        <taxon>Microlunatus</taxon>
    </lineage>
</organism>
<keyword evidence="4" id="KW-1185">Reference proteome</keyword>
<dbReference type="RefSeq" id="WP_091523000.1">
    <property type="nucleotide sequence ID" value="NZ_LT629772.1"/>
</dbReference>
<dbReference type="Proteomes" id="UP000199103">
    <property type="component" value="Chromosome I"/>
</dbReference>
<evidence type="ECO:0000259" key="2">
    <source>
        <dbReference type="PROSITE" id="PS50002"/>
    </source>
</evidence>
<name>A0A1H1RQI7_9ACTN</name>
<dbReference type="InterPro" id="IPR036028">
    <property type="entry name" value="SH3-like_dom_sf"/>
</dbReference>
<dbReference type="SMART" id="SM00326">
    <property type="entry name" value="SH3"/>
    <property type="match status" value="1"/>
</dbReference>
<dbReference type="EMBL" id="LT629772">
    <property type="protein sequence ID" value="SDS37950.1"/>
    <property type="molecule type" value="Genomic_DNA"/>
</dbReference>
<evidence type="ECO:0000313" key="4">
    <source>
        <dbReference type="Proteomes" id="UP000199103"/>
    </source>
</evidence>
<dbReference type="AlphaFoldDB" id="A0A1H1RQI7"/>
<reference evidence="3 4" key="1">
    <citation type="submission" date="2016-10" db="EMBL/GenBank/DDBJ databases">
        <authorList>
            <person name="de Groot N.N."/>
        </authorList>
    </citation>
    <scope>NUCLEOTIDE SEQUENCE [LARGE SCALE GENOMIC DNA]</scope>
    <source>
        <strain evidence="3 4">DSM 21800</strain>
    </source>
</reference>